<comment type="similarity">
    <text evidence="3">Belongs to the methyl-accepting chemotaxis (MCP) protein family.</text>
</comment>
<evidence type="ECO:0000259" key="7">
    <source>
        <dbReference type="PROSITE" id="PS50111"/>
    </source>
</evidence>
<dbReference type="PROSITE" id="PS50885">
    <property type="entry name" value="HAMP"/>
    <property type="match status" value="1"/>
</dbReference>
<feature type="transmembrane region" description="Helical" evidence="6">
    <location>
        <begin position="14"/>
        <end position="32"/>
    </location>
</feature>
<dbReference type="GO" id="GO:0016020">
    <property type="term" value="C:membrane"/>
    <property type="evidence" value="ECO:0007669"/>
    <property type="project" value="UniProtKB-SubCell"/>
</dbReference>
<comment type="subcellular location">
    <subcellularLocation>
        <location evidence="1">Membrane</location>
    </subcellularLocation>
</comment>
<evidence type="ECO:0000256" key="6">
    <source>
        <dbReference type="SAM" id="Phobius"/>
    </source>
</evidence>
<dbReference type="PROSITE" id="PS50111">
    <property type="entry name" value="CHEMOTAXIS_TRANSDUC_2"/>
    <property type="match status" value="1"/>
</dbReference>
<feature type="domain" description="HAMP" evidence="8">
    <location>
        <begin position="214"/>
        <end position="266"/>
    </location>
</feature>
<evidence type="ECO:0000256" key="2">
    <source>
        <dbReference type="ARBA" id="ARBA00023224"/>
    </source>
</evidence>
<keyword evidence="6" id="KW-1133">Transmembrane helix</keyword>
<evidence type="ECO:0000313" key="10">
    <source>
        <dbReference type="Proteomes" id="UP000031278"/>
    </source>
</evidence>
<evidence type="ECO:0000256" key="5">
    <source>
        <dbReference type="SAM" id="Coils"/>
    </source>
</evidence>
<sequence>MHLNINNISVRKQVLLPVLLICAIMALAFAVVTKESRSQRENSSNTTVSALEQKTISQQILEHSFAARVSAIYALYDQTAFQNLDAEIKKGFDANKILLEQLSRTGALVNNVNAVKDKMANYERFISNDLKPFVARKNSIGVTYQETEMLSANFRAVGNELILSIDELTNAIDRYVEQEIIVVEAEYRQMMQSVMLIMAVMVVSGLAIAWLLSGRMVKPILDVREVLKQLSLGNLTGRVHVSGSNEIAELSRDLNNTLDQMQETISQLNRISEEVAAASTELAEVMSSSQANAQQEMAEIEQVASAVNELSSTADNVSSNAQDADTCAKQSQRMVDEGRNVFSQSEQSNKVTSDKMSEAADVVMHLREQSDQVSKVIEVIQAISEQTNLLALNAAIEAARAGESGRGFAVVADEVRMLAARTQESTQEIQAIIEDLQRQSASANDGMQQSLQMLKESEELTSLANEVFEGITDAITSIGDMNTEVATAAEQQSMVTQDINKNVVNMSELVNQNVVGISQSASASEELSQLAEQQRKQLAFFRY</sequence>
<dbReference type="InterPro" id="IPR004089">
    <property type="entry name" value="MCPsignal_dom"/>
</dbReference>
<comment type="caution">
    <text evidence="9">The sequence shown here is derived from an EMBL/GenBank/DDBJ whole genome shotgun (WGS) entry which is preliminary data.</text>
</comment>
<dbReference type="Gene3D" id="1.10.287.950">
    <property type="entry name" value="Methyl-accepting chemotaxis protein"/>
    <property type="match status" value="1"/>
</dbReference>
<keyword evidence="2 4" id="KW-0807">Transducer</keyword>
<gene>
    <name evidence="9" type="ORF">RJ45_04085</name>
</gene>
<dbReference type="FunFam" id="1.10.287.950:FF:000001">
    <property type="entry name" value="Methyl-accepting chemotaxis sensory transducer"/>
    <property type="match status" value="1"/>
</dbReference>
<dbReference type="SMART" id="SM00283">
    <property type="entry name" value="MA"/>
    <property type="match status" value="1"/>
</dbReference>
<dbReference type="InterPro" id="IPR003660">
    <property type="entry name" value="HAMP_dom"/>
</dbReference>
<keyword evidence="5" id="KW-0175">Coiled coil</keyword>
<dbReference type="SMART" id="SM00304">
    <property type="entry name" value="HAMP"/>
    <property type="match status" value="1"/>
</dbReference>
<name>A0A0B9G8G1_9GAMM</name>
<dbReference type="Proteomes" id="UP000031278">
    <property type="component" value="Unassembled WGS sequence"/>
</dbReference>
<proteinExistence type="inferred from homology"/>
<dbReference type="CDD" id="cd06225">
    <property type="entry name" value="HAMP"/>
    <property type="match status" value="1"/>
</dbReference>
<accession>A0A0B9G8G1</accession>
<dbReference type="PRINTS" id="PR00260">
    <property type="entry name" value="CHEMTRNSDUCR"/>
</dbReference>
<dbReference type="InterPro" id="IPR004090">
    <property type="entry name" value="Chemotax_Me-accpt_rcpt"/>
</dbReference>
<dbReference type="Pfam" id="PF00672">
    <property type="entry name" value="HAMP"/>
    <property type="match status" value="1"/>
</dbReference>
<feature type="transmembrane region" description="Helical" evidence="6">
    <location>
        <begin position="194"/>
        <end position="212"/>
    </location>
</feature>
<evidence type="ECO:0000256" key="3">
    <source>
        <dbReference type="ARBA" id="ARBA00029447"/>
    </source>
</evidence>
<organism evidence="9 10">
    <name type="scientific">Photobacterium gaetbulicola</name>
    <dbReference type="NCBI Taxonomy" id="1295392"/>
    <lineage>
        <taxon>Bacteria</taxon>
        <taxon>Pseudomonadati</taxon>
        <taxon>Pseudomonadota</taxon>
        <taxon>Gammaproteobacteria</taxon>
        <taxon>Vibrionales</taxon>
        <taxon>Vibrionaceae</taxon>
        <taxon>Photobacterium</taxon>
    </lineage>
</organism>
<evidence type="ECO:0000259" key="8">
    <source>
        <dbReference type="PROSITE" id="PS50885"/>
    </source>
</evidence>
<dbReference type="PANTHER" id="PTHR32089:SF33">
    <property type="entry name" value="TOXIN COREGULATED PILUS BIOSYNTHESIS PROTEIN I"/>
    <property type="match status" value="1"/>
</dbReference>
<dbReference type="CDD" id="cd11386">
    <property type="entry name" value="MCP_signal"/>
    <property type="match status" value="1"/>
</dbReference>
<dbReference type="SUPFAM" id="SSF58104">
    <property type="entry name" value="Methyl-accepting chemotaxis protein (MCP) signaling domain"/>
    <property type="match status" value="1"/>
</dbReference>
<dbReference type="GO" id="GO:0007165">
    <property type="term" value="P:signal transduction"/>
    <property type="evidence" value="ECO:0007669"/>
    <property type="project" value="UniProtKB-KW"/>
</dbReference>
<evidence type="ECO:0000313" key="9">
    <source>
        <dbReference type="EMBL" id="KHT64874.1"/>
    </source>
</evidence>
<dbReference type="GO" id="GO:0006935">
    <property type="term" value="P:chemotaxis"/>
    <property type="evidence" value="ECO:0007669"/>
    <property type="project" value="InterPro"/>
</dbReference>
<keyword evidence="6" id="KW-0472">Membrane</keyword>
<dbReference type="GO" id="GO:0004888">
    <property type="term" value="F:transmembrane signaling receptor activity"/>
    <property type="evidence" value="ECO:0007669"/>
    <property type="project" value="InterPro"/>
</dbReference>
<evidence type="ECO:0000256" key="4">
    <source>
        <dbReference type="PROSITE-ProRule" id="PRU00284"/>
    </source>
</evidence>
<feature type="domain" description="Methyl-accepting transducer" evidence="7">
    <location>
        <begin position="271"/>
        <end position="507"/>
    </location>
</feature>
<evidence type="ECO:0000256" key="1">
    <source>
        <dbReference type="ARBA" id="ARBA00004370"/>
    </source>
</evidence>
<dbReference type="AlphaFoldDB" id="A0A0B9G8G1"/>
<dbReference type="PANTHER" id="PTHR32089">
    <property type="entry name" value="METHYL-ACCEPTING CHEMOTAXIS PROTEIN MCPB"/>
    <property type="match status" value="1"/>
</dbReference>
<protein>
    <recommendedName>
        <fullName evidence="11">Chemotaxis protein</fullName>
    </recommendedName>
</protein>
<dbReference type="EMBL" id="JWLZ01000038">
    <property type="protein sequence ID" value="KHT64874.1"/>
    <property type="molecule type" value="Genomic_DNA"/>
</dbReference>
<dbReference type="Pfam" id="PF00015">
    <property type="entry name" value="MCPsignal"/>
    <property type="match status" value="1"/>
</dbReference>
<evidence type="ECO:0008006" key="11">
    <source>
        <dbReference type="Google" id="ProtNLM"/>
    </source>
</evidence>
<reference evidence="9 10" key="1">
    <citation type="submission" date="2014-12" db="EMBL/GenBank/DDBJ databases">
        <title>Genome sequencing of Photobacterium gaetbulicola AD005a.</title>
        <authorList>
            <person name="Adrian T.G.S."/>
            <person name="Chan K.G."/>
        </authorList>
    </citation>
    <scope>NUCLEOTIDE SEQUENCE [LARGE SCALE GENOMIC DNA]</scope>
    <source>
        <strain evidence="9 10">AD005a</strain>
    </source>
</reference>
<feature type="coiled-coil region" evidence="5">
    <location>
        <begin position="247"/>
        <end position="310"/>
    </location>
</feature>
<keyword evidence="6" id="KW-0812">Transmembrane</keyword>